<comment type="caution">
    <text evidence="1">The sequence shown here is derived from an EMBL/GenBank/DDBJ whole genome shotgun (WGS) entry which is preliminary data.</text>
</comment>
<accession>A0A0N0XIA7</accession>
<reference evidence="1 2" key="1">
    <citation type="submission" date="2015-07" db="EMBL/GenBank/DDBJ databases">
        <title>Draft genome sequence of the Amantichitinum ursilacus IGB-41, a new chitin-degrading bacterium.</title>
        <authorList>
            <person name="Kirstahler P."/>
            <person name="Guenther M."/>
            <person name="Grumaz C."/>
            <person name="Rupp S."/>
            <person name="Zibek S."/>
            <person name="Sohn K."/>
        </authorList>
    </citation>
    <scope>NUCLEOTIDE SEQUENCE [LARGE SCALE GENOMIC DNA]</scope>
    <source>
        <strain evidence="1 2">IGB-41</strain>
    </source>
</reference>
<dbReference type="AlphaFoldDB" id="A0A0N0XIA7"/>
<evidence type="ECO:0000313" key="2">
    <source>
        <dbReference type="Proteomes" id="UP000037939"/>
    </source>
</evidence>
<organism evidence="1 2">
    <name type="scientific">Amantichitinum ursilacus</name>
    <dbReference type="NCBI Taxonomy" id="857265"/>
    <lineage>
        <taxon>Bacteria</taxon>
        <taxon>Pseudomonadati</taxon>
        <taxon>Pseudomonadota</taxon>
        <taxon>Betaproteobacteria</taxon>
        <taxon>Neisseriales</taxon>
        <taxon>Chitinibacteraceae</taxon>
        <taxon>Amantichitinum</taxon>
    </lineage>
</organism>
<protein>
    <submittedName>
        <fullName evidence="1">Uncharacterized protein</fullName>
    </submittedName>
</protein>
<dbReference type="Proteomes" id="UP000037939">
    <property type="component" value="Unassembled WGS sequence"/>
</dbReference>
<name>A0A0N0XIA7_9NEIS</name>
<gene>
    <name evidence="1" type="ORF">WG78_11910</name>
</gene>
<sequence>MSDTKLALNYAFIKETVINQYWRTWRRTWTKQYTLNGYTIKSQIGYFTDGISGYSTHTM</sequence>
<dbReference type="EMBL" id="LAQT01000009">
    <property type="protein sequence ID" value="KPC52548.1"/>
    <property type="molecule type" value="Genomic_DNA"/>
</dbReference>
<keyword evidence="2" id="KW-1185">Reference proteome</keyword>
<proteinExistence type="predicted"/>
<evidence type="ECO:0000313" key="1">
    <source>
        <dbReference type="EMBL" id="KPC52548.1"/>
    </source>
</evidence>